<comment type="caution">
    <text evidence="1">The sequence shown here is derived from an EMBL/GenBank/DDBJ whole genome shotgun (WGS) entry which is preliminary data.</text>
</comment>
<sequence>MKERSLELQREILDVMPPEAIKGNSLPGPGELEFTLLECEPIFSNENDSNAGQQAVQYPGTFAVELNDEAQGSDIANAILADTLESLPELSPVNEGDSPGLGVNLSTSDGFIISIDTVRPKGSKSAVVQVDVWSPCFYPSEGTLPPGSQV</sequence>
<evidence type="ECO:0000313" key="2">
    <source>
        <dbReference type="Proteomes" id="UP001597453"/>
    </source>
</evidence>
<dbReference type="RefSeq" id="WP_066058227.1">
    <property type="nucleotide sequence ID" value="NZ_JBHUNF010000009.1"/>
</dbReference>
<reference evidence="2" key="1">
    <citation type="journal article" date="2019" name="Int. J. Syst. Evol. Microbiol.">
        <title>The Global Catalogue of Microorganisms (GCM) 10K type strain sequencing project: providing services to taxonomists for standard genome sequencing and annotation.</title>
        <authorList>
            <consortium name="The Broad Institute Genomics Platform"/>
            <consortium name="The Broad Institute Genome Sequencing Center for Infectious Disease"/>
            <person name="Wu L."/>
            <person name="Ma J."/>
        </authorList>
    </citation>
    <scope>NUCLEOTIDE SEQUENCE [LARGE SCALE GENOMIC DNA]</scope>
    <source>
        <strain evidence="2">TISTR 1511</strain>
    </source>
</reference>
<dbReference type="EMBL" id="JBHUNF010000009">
    <property type="protein sequence ID" value="MFD2675443.1"/>
    <property type="molecule type" value="Genomic_DNA"/>
</dbReference>
<name>A0ABW5RKL9_9MICO</name>
<gene>
    <name evidence="1" type="ORF">ACFSUQ_09085</name>
</gene>
<accession>A0ABW5RKL9</accession>
<organism evidence="1 2">
    <name type="scientific">Gulosibacter bifidus</name>
    <dbReference type="NCBI Taxonomy" id="272239"/>
    <lineage>
        <taxon>Bacteria</taxon>
        <taxon>Bacillati</taxon>
        <taxon>Actinomycetota</taxon>
        <taxon>Actinomycetes</taxon>
        <taxon>Micrococcales</taxon>
        <taxon>Microbacteriaceae</taxon>
        <taxon>Gulosibacter</taxon>
    </lineage>
</organism>
<evidence type="ECO:0000313" key="1">
    <source>
        <dbReference type="EMBL" id="MFD2675443.1"/>
    </source>
</evidence>
<protein>
    <submittedName>
        <fullName evidence="1">Uncharacterized protein</fullName>
    </submittedName>
</protein>
<proteinExistence type="predicted"/>
<dbReference type="Proteomes" id="UP001597453">
    <property type="component" value="Unassembled WGS sequence"/>
</dbReference>
<keyword evidence="2" id="KW-1185">Reference proteome</keyword>